<dbReference type="AlphaFoldDB" id="A0AAN8U6I6"/>
<comment type="caution">
    <text evidence="1">The sequence shown here is derived from an EMBL/GenBank/DDBJ whole genome shotgun (WGS) entry which is preliminary data.</text>
</comment>
<organism evidence="1 2">
    <name type="scientific">Solanum bulbocastanum</name>
    <name type="common">Wild potato</name>
    <dbReference type="NCBI Taxonomy" id="147425"/>
    <lineage>
        <taxon>Eukaryota</taxon>
        <taxon>Viridiplantae</taxon>
        <taxon>Streptophyta</taxon>
        <taxon>Embryophyta</taxon>
        <taxon>Tracheophyta</taxon>
        <taxon>Spermatophyta</taxon>
        <taxon>Magnoliopsida</taxon>
        <taxon>eudicotyledons</taxon>
        <taxon>Gunneridae</taxon>
        <taxon>Pentapetalae</taxon>
        <taxon>asterids</taxon>
        <taxon>lamiids</taxon>
        <taxon>Solanales</taxon>
        <taxon>Solanaceae</taxon>
        <taxon>Solanoideae</taxon>
        <taxon>Solaneae</taxon>
        <taxon>Solanum</taxon>
    </lineage>
</organism>
<dbReference type="Proteomes" id="UP001371456">
    <property type="component" value="Unassembled WGS sequence"/>
</dbReference>
<evidence type="ECO:0000313" key="2">
    <source>
        <dbReference type="Proteomes" id="UP001371456"/>
    </source>
</evidence>
<dbReference type="EMBL" id="JBANQN010000002">
    <property type="protein sequence ID" value="KAK6797076.1"/>
    <property type="molecule type" value="Genomic_DNA"/>
</dbReference>
<evidence type="ECO:0000313" key="1">
    <source>
        <dbReference type="EMBL" id="KAK6797076.1"/>
    </source>
</evidence>
<name>A0AAN8U6I6_SOLBU</name>
<accession>A0AAN8U6I6</accession>
<gene>
    <name evidence="1" type="ORF">RDI58_004777</name>
</gene>
<proteinExistence type="predicted"/>
<sequence>MVAMRIYDQVTKVVPAVRNLLVQLRVFQEYQR</sequence>
<protein>
    <submittedName>
        <fullName evidence="1">Uncharacterized protein</fullName>
    </submittedName>
</protein>
<keyword evidence="2" id="KW-1185">Reference proteome</keyword>
<reference evidence="1 2" key="1">
    <citation type="submission" date="2024-02" db="EMBL/GenBank/DDBJ databases">
        <title>de novo genome assembly of Solanum bulbocastanum strain 11H21.</title>
        <authorList>
            <person name="Hosaka A.J."/>
        </authorList>
    </citation>
    <scope>NUCLEOTIDE SEQUENCE [LARGE SCALE GENOMIC DNA]</scope>
    <source>
        <tissue evidence="1">Young leaves</tissue>
    </source>
</reference>